<evidence type="ECO:0000313" key="2">
    <source>
        <dbReference type="Proteomes" id="UP000830768"/>
    </source>
</evidence>
<name>A0ACD3YYU7_FUSSC</name>
<evidence type="ECO:0000313" key="1">
    <source>
        <dbReference type="EMBL" id="UPK94042.1"/>
    </source>
</evidence>
<reference evidence="1" key="1">
    <citation type="submission" date="2021-11" db="EMBL/GenBank/DDBJ databases">
        <title>Fusarium solani-melongenae Genome sequencing and assembly.</title>
        <authorList>
            <person name="Xie S."/>
            <person name="Huang L."/>
            <person name="Zhang X."/>
        </authorList>
    </citation>
    <scope>NUCLEOTIDE SEQUENCE</scope>
    <source>
        <strain evidence="1">CRI 24-3</strain>
    </source>
</reference>
<accession>A0ACD3YYU7</accession>
<protein>
    <submittedName>
        <fullName evidence="1">Uncharacterized protein</fullName>
    </submittedName>
</protein>
<dbReference type="EMBL" id="CP090033">
    <property type="protein sequence ID" value="UPK94042.1"/>
    <property type="molecule type" value="Genomic_DNA"/>
</dbReference>
<gene>
    <name evidence="1" type="ORF">LCI18_004977</name>
</gene>
<keyword evidence="2" id="KW-1185">Reference proteome</keyword>
<dbReference type="Proteomes" id="UP000830768">
    <property type="component" value="Chromosome 4"/>
</dbReference>
<proteinExistence type="predicted"/>
<organism evidence="1 2">
    <name type="scientific">Fusarium solani subsp. cucurbitae</name>
    <name type="common">Neocosmosporum cucurbitae</name>
    <dbReference type="NCBI Taxonomy" id="2747967"/>
    <lineage>
        <taxon>Eukaryota</taxon>
        <taxon>Fungi</taxon>
        <taxon>Dikarya</taxon>
        <taxon>Ascomycota</taxon>
        <taxon>Pezizomycotina</taxon>
        <taxon>Sordariomycetes</taxon>
        <taxon>Hypocreomycetidae</taxon>
        <taxon>Hypocreales</taxon>
        <taxon>Nectriaceae</taxon>
        <taxon>Fusarium</taxon>
        <taxon>Fusarium solani species complex</taxon>
    </lineage>
</organism>
<sequence length="561" mass="63445">MAPLEPQQPPRKKWTRAKAPRVRTGCKTCCADKLPVVHPCVLIPLYRIRHLKCDEQKPVCQRCQKDRQKCDGYEDPKAPVVKAKKPLKLVQYQSKPKPKLPDCRALSALRPALSIENLGSPSDAALFHHARECTIMDFDVLSGSLFWRNFVLPLAHTVEPVKHALCALGGAHRRFVAGYQGDATSLSLATEFEYASIQKYNQAILHMKPLMEDNSEMNLQTTLICCVIFICIESLHGRYTESIRHLKAGCQLLNSFRAEMKFGNAPTSLFQPTNGKEPEYSLFDLVTEMFYRLGQNVAIYVGSDTFHDLILPFRAGHMGDPKTPFSDLVEAAFYLERVDEFYDKTYIEFVAGPRPIRPLETSCMGVTGWEFDYQAGKAALDASRRAFAVWDARYELTKREERYAEPSPEEKSAFASLDMHQAVWQALVKFETIEQVIPKHDGEKILERAEVLVEIENRRPTPVFAFNGYLIPLLSLVCTYCEDVDTQFRAISLLRTVRRREGIWDSQEVAGVYETMIIARKQNMVSWENLPWGIPQLAAELSSLNLSDSCGSTPSSTGSSC</sequence>